<dbReference type="EMBL" id="KN294006">
    <property type="protein sequence ID" value="EEH34581.2"/>
    <property type="molecule type" value="Genomic_DNA"/>
</dbReference>
<name>C1H4D7_PARBA</name>
<dbReference type="GO" id="GO:1990904">
    <property type="term" value="C:ribonucleoprotein complex"/>
    <property type="evidence" value="ECO:0007669"/>
    <property type="project" value="TreeGrafter"/>
</dbReference>
<evidence type="ECO:0000313" key="6">
    <source>
        <dbReference type="Proteomes" id="UP000002059"/>
    </source>
</evidence>
<evidence type="ECO:0000256" key="1">
    <source>
        <dbReference type="ARBA" id="ARBA00022884"/>
    </source>
</evidence>
<feature type="compositionally biased region" description="Gly residues" evidence="3">
    <location>
        <begin position="380"/>
        <end position="390"/>
    </location>
</feature>
<dbReference type="KEGG" id="pbl:PAAG_05630"/>
<organism evidence="5 6">
    <name type="scientific">Paracoccidioides lutzii (strain ATCC MYA-826 / Pb01)</name>
    <name type="common">Paracoccidioides brasiliensis</name>
    <dbReference type="NCBI Taxonomy" id="502779"/>
    <lineage>
        <taxon>Eukaryota</taxon>
        <taxon>Fungi</taxon>
        <taxon>Dikarya</taxon>
        <taxon>Ascomycota</taxon>
        <taxon>Pezizomycotina</taxon>
        <taxon>Eurotiomycetes</taxon>
        <taxon>Eurotiomycetidae</taxon>
        <taxon>Onygenales</taxon>
        <taxon>Ajellomycetaceae</taxon>
        <taxon>Paracoccidioides</taxon>
    </lineage>
</organism>
<feature type="compositionally biased region" description="Basic and acidic residues" evidence="3">
    <location>
        <begin position="424"/>
        <end position="433"/>
    </location>
</feature>
<dbReference type="HOGENOM" id="CLU_047018_1_0_1"/>
<dbReference type="PANTHER" id="PTHR23003:SF60">
    <property type="entry name" value="RNA BINDING PROTEIN (AFU_ORTHOLOGUE AFUA_1G02950)"/>
    <property type="match status" value="1"/>
</dbReference>
<dbReference type="AlphaFoldDB" id="C1H4D7"/>
<dbReference type="eggNOG" id="KOG4212">
    <property type="taxonomic scope" value="Eukaryota"/>
</dbReference>
<dbReference type="SMART" id="SM00360">
    <property type="entry name" value="RRM"/>
    <property type="match status" value="1"/>
</dbReference>
<dbReference type="VEuPathDB" id="FungiDB:PAAG_05630"/>
<gene>
    <name evidence="5" type="ORF">PAAG_05630</name>
</gene>
<dbReference type="RefSeq" id="XP_015699865.1">
    <property type="nucleotide sequence ID" value="XM_015845639.1"/>
</dbReference>
<evidence type="ECO:0000256" key="2">
    <source>
        <dbReference type="PROSITE-ProRule" id="PRU00176"/>
    </source>
</evidence>
<dbReference type="PROSITE" id="PS50102">
    <property type="entry name" value="RRM"/>
    <property type="match status" value="1"/>
</dbReference>
<protein>
    <recommendedName>
        <fullName evidence="4">RRM domain-containing protein</fullName>
    </recommendedName>
</protein>
<dbReference type="SUPFAM" id="SSF54928">
    <property type="entry name" value="RNA-binding domain, RBD"/>
    <property type="match status" value="2"/>
</dbReference>
<evidence type="ECO:0000256" key="3">
    <source>
        <dbReference type="SAM" id="MobiDB-lite"/>
    </source>
</evidence>
<evidence type="ECO:0000259" key="4">
    <source>
        <dbReference type="PROSITE" id="PS50102"/>
    </source>
</evidence>
<dbReference type="InterPro" id="IPR050374">
    <property type="entry name" value="RRT5_SRSF_SR"/>
</dbReference>
<dbReference type="Proteomes" id="UP000002059">
    <property type="component" value="Partially assembled WGS sequence"/>
</dbReference>
<keyword evidence="1 2" id="KW-0694">RNA-binding</keyword>
<feature type="domain" description="RRM" evidence="4">
    <location>
        <begin position="258"/>
        <end position="338"/>
    </location>
</feature>
<keyword evidence="6" id="KW-1185">Reference proteome</keyword>
<sequence length="469" mass="51378">MPISPRHRDGRRHSRSSDEEYVVFIQGIPPQCRWQELKDLVRQTALHIRQAVVYDDCNGHPTGLGQIIIKNEDEAWRTYHRLSINGWNGNCLTVTLSLASAPTKPIAGPTRSPSTGRVPYAAGGFSNPQRCASLVSTATSTMPPENLSPPPPYAPSPEYSHFITNTNTLCHTPLVSFTTDVLGYQFPVIYPTDIHFPMQASVLGPQFEPSPIGVHRYSTSTCIQPLYELYGHIIPRQTCNANNNVNILCEDSRMIPSCSIFIQNLASDTTWQYLKDYLRKAGIVERCDIREDRKGGGRRSRGYATATFRTKEEARRAITLFDNTYFKGSRIRVRFDQDNGRSCSFTGNGGSNGNVNGSGTDSPPSHVDRNKNMAVNGSANGRGSGPGNGNRDGNDVKTSSSVTAPSPTDPKSPTVVTSPVPKSSESRSPKRSEPLVVNGSRVGLKAGRSRGEKVGCEGELARKIQEIRL</sequence>
<evidence type="ECO:0000313" key="5">
    <source>
        <dbReference type="EMBL" id="EEH34581.2"/>
    </source>
</evidence>
<feature type="region of interest" description="Disordered" evidence="3">
    <location>
        <begin position="338"/>
        <end position="451"/>
    </location>
</feature>
<dbReference type="GO" id="GO:0003729">
    <property type="term" value="F:mRNA binding"/>
    <property type="evidence" value="ECO:0007669"/>
    <property type="project" value="TreeGrafter"/>
</dbReference>
<dbReference type="InterPro" id="IPR035979">
    <property type="entry name" value="RBD_domain_sf"/>
</dbReference>
<dbReference type="Gene3D" id="3.30.70.330">
    <property type="match status" value="2"/>
</dbReference>
<feature type="compositionally biased region" description="Low complexity" evidence="3">
    <location>
        <begin position="405"/>
        <end position="423"/>
    </location>
</feature>
<dbReference type="InterPro" id="IPR012677">
    <property type="entry name" value="Nucleotide-bd_a/b_plait_sf"/>
</dbReference>
<accession>C1H4D7</accession>
<dbReference type="GO" id="GO:0005634">
    <property type="term" value="C:nucleus"/>
    <property type="evidence" value="ECO:0007669"/>
    <property type="project" value="TreeGrafter"/>
</dbReference>
<dbReference type="PANTHER" id="PTHR23003">
    <property type="entry name" value="RNA RECOGNITION MOTIF RRM DOMAIN CONTAINING PROTEIN"/>
    <property type="match status" value="1"/>
</dbReference>
<dbReference type="InterPro" id="IPR000504">
    <property type="entry name" value="RRM_dom"/>
</dbReference>
<dbReference type="GO" id="GO:0005737">
    <property type="term" value="C:cytoplasm"/>
    <property type="evidence" value="ECO:0007669"/>
    <property type="project" value="TreeGrafter"/>
</dbReference>
<dbReference type="OMA" id="ASGMNHE"/>
<dbReference type="Pfam" id="PF00076">
    <property type="entry name" value="RRM_1"/>
    <property type="match status" value="1"/>
</dbReference>
<reference evidence="5 6" key="1">
    <citation type="journal article" date="2011" name="PLoS Genet.">
        <title>Comparative genomic analysis of human fungal pathogens causing paracoccidioidomycosis.</title>
        <authorList>
            <person name="Desjardins C.A."/>
            <person name="Champion M.D."/>
            <person name="Holder J.W."/>
            <person name="Muszewska A."/>
            <person name="Goldberg J."/>
            <person name="Bailao A.M."/>
            <person name="Brigido M.M."/>
            <person name="Ferreira M.E."/>
            <person name="Garcia A.M."/>
            <person name="Grynberg M."/>
            <person name="Gujja S."/>
            <person name="Heiman D.I."/>
            <person name="Henn M.R."/>
            <person name="Kodira C.D."/>
            <person name="Leon-Narvaez H."/>
            <person name="Longo L.V."/>
            <person name="Ma L.J."/>
            <person name="Malavazi I."/>
            <person name="Matsuo A.L."/>
            <person name="Morais F.V."/>
            <person name="Pereira M."/>
            <person name="Rodriguez-Brito S."/>
            <person name="Sakthikumar S."/>
            <person name="Salem-Izacc S.M."/>
            <person name="Sykes S.M."/>
            <person name="Teixeira M.M."/>
            <person name="Vallejo M.C."/>
            <person name="Walter M.E."/>
            <person name="Yandava C."/>
            <person name="Young S."/>
            <person name="Zeng Q."/>
            <person name="Zucker J."/>
            <person name="Felipe M.S."/>
            <person name="Goldman G.H."/>
            <person name="Haas B.J."/>
            <person name="McEwen J.G."/>
            <person name="Nino-Vega G."/>
            <person name="Puccia R."/>
            <person name="San-Blas G."/>
            <person name="Soares C.M."/>
            <person name="Birren B.W."/>
            <person name="Cuomo C.A."/>
        </authorList>
    </citation>
    <scope>NUCLEOTIDE SEQUENCE [LARGE SCALE GENOMIC DNA]</scope>
    <source>
        <strain evidence="6">ATCC MYA-826 / Pb01</strain>
    </source>
</reference>
<dbReference type="STRING" id="502779.C1H4D7"/>
<proteinExistence type="predicted"/>
<dbReference type="GeneID" id="9095648"/>
<dbReference type="OrthoDB" id="1049195at2759"/>